<dbReference type="GO" id="GO:0005634">
    <property type="term" value="C:nucleus"/>
    <property type="evidence" value="ECO:0007669"/>
    <property type="project" value="UniProtKB-SubCell"/>
</dbReference>
<dbReference type="CDD" id="cd10017">
    <property type="entry name" value="B3_DNA"/>
    <property type="match status" value="1"/>
</dbReference>
<reference evidence="7 8" key="1">
    <citation type="submission" date="2024-04" db="EMBL/GenBank/DDBJ databases">
        <authorList>
            <person name="Fracassetti M."/>
        </authorList>
    </citation>
    <scope>NUCLEOTIDE SEQUENCE [LARGE SCALE GENOMIC DNA]</scope>
</reference>
<evidence type="ECO:0000256" key="1">
    <source>
        <dbReference type="ARBA" id="ARBA00004123"/>
    </source>
</evidence>
<evidence type="ECO:0000313" key="8">
    <source>
        <dbReference type="Proteomes" id="UP001497516"/>
    </source>
</evidence>
<evidence type="ECO:0000256" key="2">
    <source>
        <dbReference type="ARBA" id="ARBA00023015"/>
    </source>
</evidence>
<evidence type="ECO:0000256" key="5">
    <source>
        <dbReference type="ARBA" id="ARBA00023242"/>
    </source>
</evidence>
<dbReference type="PANTHER" id="PTHR31391:SF164">
    <property type="entry name" value="TF-B3 DOMAIN-CONTAINING PROTEIN"/>
    <property type="match status" value="1"/>
</dbReference>
<dbReference type="GO" id="GO:0003677">
    <property type="term" value="F:DNA binding"/>
    <property type="evidence" value="ECO:0007669"/>
    <property type="project" value="UniProtKB-KW"/>
</dbReference>
<name>A0AAV2ETK3_9ROSI</name>
<dbReference type="PROSITE" id="PS50863">
    <property type="entry name" value="B3"/>
    <property type="match status" value="1"/>
</dbReference>
<dbReference type="PANTHER" id="PTHR31391">
    <property type="entry name" value="B3 DOMAIN-CONTAINING PROTEIN OS11G0197600-RELATED"/>
    <property type="match status" value="1"/>
</dbReference>
<accession>A0AAV2ETK3</accession>
<keyword evidence="5" id="KW-0539">Nucleus</keyword>
<sequence>MAMMALQKLSSALKPSVEPYRNGGSLYSMSSTRLHSNLPLTAAERLARTASGRVGDLFRRLLASGIETSTKFSTSFLELPPESKKSVKKAIDCHDPKNPSVLIVMMKSHVSPGILSLPGKFARKYFPAESQGVTLCAYEGKKRRVGEWRADARWRSEKTETLYFRRWPGFRADNELVVGDVCLFELIDKKRKIFNVHILRAWMNKKNQ</sequence>
<protein>
    <recommendedName>
        <fullName evidence="6">TF-B3 domain-containing protein</fullName>
    </recommendedName>
</protein>
<dbReference type="Pfam" id="PF02362">
    <property type="entry name" value="B3"/>
    <property type="match status" value="1"/>
</dbReference>
<keyword evidence="4" id="KW-0804">Transcription</keyword>
<gene>
    <name evidence="7" type="ORF">LTRI10_LOCUS30195</name>
</gene>
<evidence type="ECO:0000256" key="4">
    <source>
        <dbReference type="ARBA" id="ARBA00023163"/>
    </source>
</evidence>
<proteinExistence type="predicted"/>
<organism evidence="7 8">
    <name type="scientific">Linum trigynum</name>
    <dbReference type="NCBI Taxonomy" id="586398"/>
    <lineage>
        <taxon>Eukaryota</taxon>
        <taxon>Viridiplantae</taxon>
        <taxon>Streptophyta</taxon>
        <taxon>Embryophyta</taxon>
        <taxon>Tracheophyta</taxon>
        <taxon>Spermatophyta</taxon>
        <taxon>Magnoliopsida</taxon>
        <taxon>eudicotyledons</taxon>
        <taxon>Gunneridae</taxon>
        <taxon>Pentapetalae</taxon>
        <taxon>rosids</taxon>
        <taxon>fabids</taxon>
        <taxon>Malpighiales</taxon>
        <taxon>Linaceae</taxon>
        <taxon>Linum</taxon>
    </lineage>
</organism>
<dbReference type="EMBL" id="OZ034818">
    <property type="protein sequence ID" value="CAL1389328.1"/>
    <property type="molecule type" value="Genomic_DNA"/>
</dbReference>
<dbReference type="InterPro" id="IPR003340">
    <property type="entry name" value="B3_DNA-bd"/>
</dbReference>
<feature type="domain" description="TF-B3" evidence="6">
    <location>
        <begin position="100"/>
        <end position="202"/>
    </location>
</feature>
<dbReference type="SMART" id="SM01019">
    <property type="entry name" value="B3"/>
    <property type="match status" value="1"/>
</dbReference>
<dbReference type="InterPro" id="IPR015300">
    <property type="entry name" value="DNA-bd_pseudobarrel_sf"/>
</dbReference>
<dbReference type="Proteomes" id="UP001497516">
    <property type="component" value="Chromosome 5"/>
</dbReference>
<keyword evidence="8" id="KW-1185">Reference proteome</keyword>
<keyword evidence="2" id="KW-0805">Transcription regulation</keyword>
<evidence type="ECO:0000313" key="7">
    <source>
        <dbReference type="EMBL" id="CAL1389328.1"/>
    </source>
</evidence>
<keyword evidence="3" id="KW-0238">DNA-binding</keyword>
<comment type="subcellular location">
    <subcellularLocation>
        <location evidence="1">Nucleus</location>
    </subcellularLocation>
</comment>
<evidence type="ECO:0000256" key="3">
    <source>
        <dbReference type="ARBA" id="ARBA00023125"/>
    </source>
</evidence>
<dbReference type="AlphaFoldDB" id="A0AAV2ETK3"/>
<dbReference type="Gene3D" id="2.40.330.10">
    <property type="entry name" value="DNA-binding pseudobarrel domain"/>
    <property type="match status" value="1"/>
</dbReference>
<dbReference type="SUPFAM" id="SSF101936">
    <property type="entry name" value="DNA-binding pseudobarrel domain"/>
    <property type="match status" value="1"/>
</dbReference>
<evidence type="ECO:0000259" key="6">
    <source>
        <dbReference type="PROSITE" id="PS50863"/>
    </source>
</evidence>
<dbReference type="InterPro" id="IPR044837">
    <property type="entry name" value="REM16-like"/>
</dbReference>